<dbReference type="FunFam" id="3.40.50.150:FF:000010">
    <property type="entry name" value="Protein-L-isoaspartate O-methyltransferase"/>
    <property type="match status" value="1"/>
</dbReference>
<dbReference type="GO" id="GO:0005737">
    <property type="term" value="C:cytoplasm"/>
    <property type="evidence" value="ECO:0007669"/>
    <property type="project" value="UniProtKB-SubCell"/>
</dbReference>
<dbReference type="PANTHER" id="PTHR11579:SF0">
    <property type="entry name" value="PROTEIN-L-ISOASPARTATE(D-ASPARTATE) O-METHYLTRANSFERASE"/>
    <property type="match status" value="1"/>
</dbReference>
<keyword evidence="6" id="KW-0808">Transferase</keyword>
<comment type="similarity">
    <text evidence="2">Belongs to the methyltransferase superfamily. L-isoaspartyl/D-aspartyl protein methyltransferase family.</text>
</comment>
<dbReference type="EC" id="2.1.1.77" evidence="3"/>
<comment type="caution">
    <text evidence="8">The sequence shown here is derived from an EMBL/GenBank/DDBJ whole genome shotgun (WGS) entry which is preliminary data.</text>
</comment>
<dbReference type="Pfam" id="PF01135">
    <property type="entry name" value="PCMT"/>
    <property type="match status" value="1"/>
</dbReference>
<comment type="subcellular location">
    <subcellularLocation>
        <location evidence="1">Cytoplasm</location>
    </subcellularLocation>
</comment>
<organism evidence="8">
    <name type="scientific">marine sediment metagenome</name>
    <dbReference type="NCBI Taxonomy" id="412755"/>
    <lineage>
        <taxon>unclassified sequences</taxon>
        <taxon>metagenomes</taxon>
        <taxon>ecological metagenomes</taxon>
    </lineage>
</organism>
<dbReference type="InterPro" id="IPR000682">
    <property type="entry name" value="PCMT"/>
</dbReference>
<evidence type="ECO:0000256" key="7">
    <source>
        <dbReference type="ARBA" id="ARBA00022691"/>
    </source>
</evidence>
<dbReference type="NCBIfam" id="NF001453">
    <property type="entry name" value="PRK00312.1"/>
    <property type="match status" value="1"/>
</dbReference>
<dbReference type="Gene3D" id="3.40.50.150">
    <property type="entry name" value="Vaccinia Virus protein VP39"/>
    <property type="match status" value="1"/>
</dbReference>
<evidence type="ECO:0000256" key="5">
    <source>
        <dbReference type="ARBA" id="ARBA00022603"/>
    </source>
</evidence>
<keyword evidence="5" id="KW-0489">Methyltransferase</keyword>
<dbReference type="SUPFAM" id="SSF53335">
    <property type="entry name" value="S-adenosyl-L-methionine-dependent methyltransferases"/>
    <property type="match status" value="1"/>
</dbReference>
<dbReference type="AlphaFoldDB" id="A0A0F9VHF1"/>
<evidence type="ECO:0000256" key="3">
    <source>
        <dbReference type="ARBA" id="ARBA00011890"/>
    </source>
</evidence>
<protein>
    <recommendedName>
        <fullName evidence="3">protein-L-isoaspartate(D-aspartate) O-methyltransferase</fullName>
        <ecNumber evidence="3">2.1.1.77</ecNumber>
    </recommendedName>
</protein>
<accession>A0A0F9VHF1</accession>
<evidence type="ECO:0000256" key="6">
    <source>
        <dbReference type="ARBA" id="ARBA00022679"/>
    </source>
</evidence>
<dbReference type="EMBL" id="LAZR01000026">
    <property type="protein sequence ID" value="KKO03480.1"/>
    <property type="molecule type" value="Genomic_DNA"/>
</dbReference>
<dbReference type="CDD" id="cd02440">
    <property type="entry name" value="AdoMet_MTases"/>
    <property type="match status" value="1"/>
</dbReference>
<keyword evidence="7" id="KW-0949">S-adenosyl-L-methionine</keyword>
<gene>
    <name evidence="8" type="ORF">LCGC14_0094040</name>
</gene>
<evidence type="ECO:0000256" key="2">
    <source>
        <dbReference type="ARBA" id="ARBA00005369"/>
    </source>
</evidence>
<dbReference type="GO" id="GO:0004719">
    <property type="term" value="F:protein-L-isoaspartate (D-aspartate) O-methyltransferase activity"/>
    <property type="evidence" value="ECO:0007669"/>
    <property type="project" value="UniProtKB-EC"/>
</dbReference>
<name>A0A0F9VHF1_9ZZZZ</name>
<evidence type="ECO:0000313" key="8">
    <source>
        <dbReference type="EMBL" id="KKO03480.1"/>
    </source>
</evidence>
<evidence type="ECO:0000256" key="4">
    <source>
        <dbReference type="ARBA" id="ARBA00022490"/>
    </source>
</evidence>
<dbReference type="InterPro" id="IPR029063">
    <property type="entry name" value="SAM-dependent_MTases_sf"/>
</dbReference>
<proteinExistence type="inferred from homology"/>
<dbReference type="PANTHER" id="PTHR11579">
    <property type="entry name" value="PROTEIN-L-ISOASPARTATE O-METHYLTRANSFERASE"/>
    <property type="match status" value="1"/>
</dbReference>
<sequence length="236" mass="26232">MRRRSSNYNTGVMASSEDQLAAARTRMVRRHLRDRGIADERILAAFAATPRERFLPPEKADQAYGDFPIPIGLGQTISQPYIVAEMIQQMRPQPHHRVLDVGSGSGYQTAILARLVDHVYAVERLDALRRSAEALLKELGIDNVTFSTHDGSGGWPEHAPFDGIISGAASPDVPVSWREQLVDGGRIVLPVGPAYSQDLRVVEKRGDRWIETSVCGVRFVKLIGREAWPQDNNDRP</sequence>
<evidence type="ECO:0000256" key="1">
    <source>
        <dbReference type="ARBA" id="ARBA00004496"/>
    </source>
</evidence>
<dbReference type="GO" id="GO:0032259">
    <property type="term" value="P:methylation"/>
    <property type="evidence" value="ECO:0007669"/>
    <property type="project" value="UniProtKB-KW"/>
</dbReference>
<dbReference type="NCBIfam" id="TIGR00080">
    <property type="entry name" value="pimt"/>
    <property type="match status" value="1"/>
</dbReference>
<keyword evidence="4" id="KW-0963">Cytoplasm</keyword>
<dbReference type="HAMAP" id="MF_00090">
    <property type="entry name" value="PIMT"/>
    <property type="match status" value="1"/>
</dbReference>
<reference evidence="8" key="1">
    <citation type="journal article" date="2015" name="Nature">
        <title>Complex archaea that bridge the gap between prokaryotes and eukaryotes.</title>
        <authorList>
            <person name="Spang A."/>
            <person name="Saw J.H."/>
            <person name="Jorgensen S.L."/>
            <person name="Zaremba-Niedzwiedzka K."/>
            <person name="Martijn J."/>
            <person name="Lind A.E."/>
            <person name="van Eijk R."/>
            <person name="Schleper C."/>
            <person name="Guy L."/>
            <person name="Ettema T.J."/>
        </authorList>
    </citation>
    <scope>NUCLEOTIDE SEQUENCE</scope>
</reference>